<organism evidence="1 2">
    <name type="scientific">Saponaria officinalis</name>
    <name type="common">Common soapwort</name>
    <name type="synonym">Lychnis saponaria</name>
    <dbReference type="NCBI Taxonomy" id="3572"/>
    <lineage>
        <taxon>Eukaryota</taxon>
        <taxon>Viridiplantae</taxon>
        <taxon>Streptophyta</taxon>
        <taxon>Embryophyta</taxon>
        <taxon>Tracheophyta</taxon>
        <taxon>Spermatophyta</taxon>
        <taxon>Magnoliopsida</taxon>
        <taxon>eudicotyledons</taxon>
        <taxon>Gunneridae</taxon>
        <taxon>Pentapetalae</taxon>
        <taxon>Caryophyllales</taxon>
        <taxon>Caryophyllaceae</taxon>
        <taxon>Caryophylleae</taxon>
        <taxon>Saponaria</taxon>
    </lineage>
</organism>
<keyword evidence="2" id="KW-1185">Reference proteome</keyword>
<reference evidence="1" key="1">
    <citation type="submission" date="2024-03" db="EMBL/GenBank/DDBJ databases">
        <title>WGS assembly of Saponaria officinalis var. Norfolk2.</title>
        <authorList>
            <person name="Jenkins J."/>
            <person name="Shu S."/>
            <person name="Grimwood J."/>
            <person name="Barry K."/>
            <person name="Goodstein D."/>
            <person name="Schmutz J."/>
            <person name="Leebens-Mack J."/>
            <person name="Osbourn A."/>
        </authorList>
    </citation>
    <scope>NUCLEOTIDE SEQUENCE [LARGE SCALE GENOMIC DNA]</scope>
    <source>
        <strain evidence="1">JIC</strain>
    </source>
</reference>
<name>A0AAW1MYD3_SAPOF</name>
<dbReference type="AlphaFoldDB" id="A0AAW1MYD3"/>
<protein>
    <submittedName>
        <fullName evidence="1">Uncharacterized protein</fullName>
    </submittedName>
</protein>
<evidence type="ECO:0000313" key="1">
    <source>
        <dbReference type="EMBL" id="KAK9750504.1"/>
    </source>
</evidence>
<accession>A0AAW1MYD3</accession>
<gene>
    <name evidence="1" type="ORF">RND81_02G201200</name>
</gene>
<comment type="caution">
    <text evidence="1">The sequence shown here is derived from an EMBL/GenBank/DDBJ whole genome shotgun (WGS) entry which is preliminary data.</text>
</comment>
<proteinExistence type="predicted"/>
<sequence>MSYRSNKVVRTESLLDEYNIYFSHLLSPVKKKKMTKNVEQKNETKAVDKGYYEDVDAKAEEFIKKKHHKFEKWSMNNSY</sequence>
<evidence type="ECO:0000313" key="2">
    <source>
        <dbReference type="Proteomes" id="UP001443914"/>
    </source>
</evidence>
<dbReference type="Proteomes" id="UP001443914">
    <property type="component" value="Unassembled WGS sequence"/>
</dbReference>
<dbReference type="EMBL" id="JBDFQZ010000002">
    <property type="protein sequence ID" value="KAK9750504.1"/>
    <property type="molecule type" value="Genomic_DNA"/>
</dbReference>